<dbReference type="AlphaFoldDB" id="A0A401GA19"/>
<feature type="binding site" evidence="8">
    <location>
        <begin position="585"/>
        <end position="586"/>
    </location>
    <ligand>
        <name>FAD</name>
        <dbReference type="ChEBI" id="CHEBI:57692"/>
    </ligand>
</feature>
<evidence type="ECO:0000256" key="8">
    <source>
        <dbReference type="PIRSR" id="PIRSR000137-2"/>
    </source>
</evidence>
<feature type="active site" description="Proton donor" evidence="7">
    <location>
        <position position="541"/>
    </location>
</feature>
<comment type="cofactor">
    <cofactor evidence="1 8">
        <name>FAD</name>
        <dbReference type="ChEBI" id="CHEBI:57692"/>
    </cofactor>
</comment>
<dbReference type="GeneID" id="38775918"/>
<evidence type="ECO:0000256" key="9">
    <source>
        <dbReference type="RuleBase" id="RU003968"/>
    </source>
</evidence>
<comment type="similarity">
    <text evidence="2 9">Belongs to the GMC oxidoreductase family.</text>
</comment>
<feature type="binding site" evidence="8">
    <location>
        <position position="241"/>
    </location>
    <ligand>
        <name>FAD</name>
        <dbReference type="ChEBI" id="CHEBI:57692"/>
    </ligand>
</feature>
<dbReference type="GO" id="GO:0016614">
    <property type="term" value="F:oxidoreductase activity, acting on CH-OH group of donors"/>
    <property type="evidence" value="ECO:0007669"/>
    <property type="project" value="InterPro"/>
</dbReference>
<evidence type="ECO:0000259" key="11">
    <source>
        <dbReference type="PROSITE" id="PS00624"/>
    </source>
</evidence>
<feature type="domain" description="Glucose-methanol-choline oxidoreductase N-terminal" evidence="11">
    <location>
        <begin position="281"/>
        <end position="295"/>
    </location>
</feature>
<keyword evidence="13" id="KW-1185">Reference proteome</keyword>
<keyword evidence="4" id="KW-0732">Signal</keyword>
<dbReference type="EMBL" id="BFAD01000002">
    <property type="protein sequence ID" value="GBE79001.1"/>
    <property type="molecule type" value="Genomic_DNA"/>
</dbReference>
<evidence type="ECO:0000256" key="3">
    <source>
        <dbReference type="ARBA" id="ARBA00022630"/>
    </source>
</evidence>
<dbReference type="SUPFAM" id="SSF54373">
    <property type="entry name" value="FAD-linked reductases, C-terminal domain"/>
    <property type="match status" value="1"/>
</dbReference>
<evidence type="ECO:0000256" key="6">
    <source>
        <dbReference type="ARBA" id="ARBA00023002"/>
    </source>
</evidence>
<dbReference type="PROSITE" id="PS00623">
    <property type="entry name" value="GMC_OXRED_1"/>
    <property type="match status" value="1"/>
</dbReference>
<gene>
    <name evidence="12" type="ORF">SCP_0201980</name>
</gene>
<evidence type="ECO:0000259" key="10">
    <source>
        <dbReference type="PROSITE" id="PS00623"/>
    </source>
</evidence>
<dbReference type="InParanoid" id="A0A401GA19"/>
<keyword evidence="5 8" id="KW-0274">FAD</keyword>
<dbReference type="GO" id="GO:0050660">
    <property type="term" value="F:flavin adenine dinucleotide binding"/>
    <property type="evidence" value="ECO:0007669"/>
    <property type="project" value="InterPro"/>
</dbReference>
<proteinExistence type="inferred from homology"/>
<dbReference type="STRING" id="139825.A0A401GA19"/>
<dbReference type="PANTHER" id="PTHR11552">
    <property type="entry name" value="GLUCOSE-METHANOL-CHOLINE GMC OXIDOREDUCTASE"/>
    <property type="match status" value="1"/>
</dbReference>
<dbReference type="Gene3D" id="3.30.560.10">
    <property type="entry name" value="Glucose Oxidase, domain 3"/>
    <property type="match status" value="1"/>
</dbReference>
<sequence>MTATIAQVARKKFDYIIIGGGTAGLALANRLSEDPSLSVLVLEAGAANLDDSTILVPGPGNRRKLLNNPKYDWQFETIAQPHSNNRSYAWSRGKGLGGSSAINVLLWNKPSRDYLQAFEELGNPGWNWEAFEKYSKRAERFMKPHHDLDILTYDMAYRGDAGAVVTSFPVVLSNIERPMAEALAKHGITHVTDSSSGFTNGSTSTALTLHPETHQRSYAANMYYVPVASRENLTVLIDAHVIKIKSHPNADGTITAVGVEFLHAGVPQEVACMKEVCLCAGAVMSPQILELSGIGDHDVLHKAGIDLKVELSGVGENVQEHLFAPLFYELRKYDYDGWNFNTYDPLYDPQEAVKQLALLPEGKGLFNLCTIGLTFVPLDTICADTTTMQKTLSETIRAGIAANVYSPGLRKQYTIQLKHLEQQVPSLELILGPGIMIPPANPDPTKKHITLGFGLNSPFSRGTIHVGSSDPLVPPVIDPHVFEESYDLTTMVELVKFLRRLAKTEPLKSLLVETEVSPGPQVESDEQIAEWIKNNVSTTFHTVGSCSMLPEEDGGVVDPQLKVYHTTNIRVVDLSIAPLQIGAHPQAMVYAIAEQAADIIKGVAA</sequence>
<dbReference type="SUPFAM" id="SSF51905">
    <property type="entry name" value="FAD/NAD(P)-binding domain"/>
    <property type="match status" value="1"/>
</dbReference>
<evidence type="ECO:0000256" key="2">
    <source>
        <dbReference type="ARBA" id="ARBA00010790"/>
    </source>
</evidence>
<evidence type="ECO:0000256" key="1">
    <source>
        <dbReference type="ARBA" id="ARBA00001974"/>
    </source>
</evidence>
<name>A0A401GA19_9APHY</name>
<protein>
    <submittedName>
        <fullName evidence="12">Dehydrogenase citC</fullName>
    </submittedName>
</protein>
<comment type="caution">
    <text evidence="12">The sequence shown here is derived from an EMBL/GenBank/DDBJ whole genome shotgun (WGS) entry which is preliminary data.</text>
</comment>
<feature type="binding site" evidence="8">
    <location>
        <position position="369"/>
    </location>
    <ligand>
        <name>substrate</name>
    </ligand>
</feature>
<evidence type="ECO:0000313" key="13">
    <source>
        <dbReference type="Proteomes" id="UP000287166"/>
    </source>
</evidence>
<evidence type="ECO:0000313" key="12">
    <source>
        <dbReference type="EMBL" id="GBE79001.1"/>
    </source>
</evidence>
<reference evidence="12 13" key="1">
    <citation type="journal article" date="2018" name="Sci. Rep.">
        <title>Genome sequence of the cauliflower mushroom Sparassis crispa (Hanabiratake) and its association with beneficial usage.</title>
        <authorList>
            <person name="Kiyama R."/>
            <person name="Furutani Y."/>
            <person name="Kawaguchi K."/>
            <person name="Nakanishi T."/>
        </authorList>
    </citation>
    <scope>NUCLEOTIDE SEQUENCE [LARGE SCALE GENOMIC DNA]</scope>
</reference>
<dbReference type="InterPro" id="IPR012132">
    <property type="entry name" value="GMC_OxRdtase"/>
</dbReference>
<dbReference type="PROSITE" id="PS00624">
    <property type="entry name" value="GMC_OXRED_2"/>
    <property type="match status" value="1"/>
</dbReference>
<dbReference type="Pfam" id="PF05199">
    <property type="entry name" value="GMC_oxred_C"/>
    <property type="match status" value="1"/>
</dbReference>
<evidence type="ECO:0000256" key="4">
    <source>
        <dbReference type="ARBA" id="ARBA00022729"/>
    </source>
</evidence>
<dbReference type="PANTHER" id="PTHR11552:SF201">
    <property type="entry name" value="GLUCOSE-METHANOL-CHOLINE OXIDOREDUCTASE N-TERMINAL DOMAIN-CONTAINING PROTEIN"/>
    <property type="match status" value="1"/>
</dbReference>
<organism evidence="12 13">
    <name type="scientific">Sparassis crispa</name>
    <dbReference type="NCBI Taxonomy" id="139825"/>
    <lineage>
        <taxon>Eukaryota</taxon>
        <taxon>Fungi</taxon>
        <taxon>Dikarya</taxon>
        <taxon>Basidiomycota</taxon>
        <taxon>Agaricomycotina</taxon>
        <taxon>Agaricomycetes</taxon>
        <taxon>Polyporales</taxon>
        <taxon>Sparassidaceae</taxon>
        <taxon>Sparassis</taxon>
    </lineage>
</organism>
<keyword evidence="3 9" id="KW-0285">Flavoprotein</keyword>
<feature type="domain" description="Glucose-methanol-choline oxidoreductase N-terminal" evidence="10">
    <location>
        <begin position="93"/>
        <end position="116"/>
    </location>
</feature>
<keyword evidence="6" id="KW-0560">Oxidoreductase</keyword>
<dbReference type="InterPro" id="IPR007867">
    <property type="entry name" value="GMC_OxRtase_C"/>
</dbReference>
<evidence type="ECO:0000256" key="7">
    <source>
        <dbReference type="PIRSR" id="PIRSR000137-1"/>
    </source>
</evidence>
<dbReference type="PIRSF" id="PIRSF000137">
    <property type="entry name" value="Alcohol_oxidase"/>
    <property type="match status" value="1"/>
</dbReference>
<dbReference type="Pfam" id="PF00732">
    <property type="entry name" value="GMC_oxred_N"/>
    <property type="match status" value="1"/>
</dbReference>
<dbReference type="OrthoDB" id="269227at2759"/>
<dbReference type="Gene3D" id="3.50.50.60">
    <property type="entry name" value="FAD/NAD(P)-binding domain"/>
    <property type="match status" value="1"/>
</dbReference>
<dbReference type="InterPro" id="IPR036188">
    <property type="entry name" value="FAD/NAD-bd_sf"/>
</dbReference>
<dbReference type="RefSeq" id="XP_027609914.1">
    <property type="nucleotide sequence ID" value="XM_027754113.1"/>
</dbReference>
<accession>A0A401GA19</accession>
<feature type="active site" description="Proton acceptor" evidence="7">
    <location>
        <position position="584"/>
    </location>
</feature>
<evidence type="ECO:0000256" key="5">
    <source>
        <dbReference type="ARBA" id="ARBA00022827"/>
    </source>
</evidence>
<dbReference type="InterPro" id="IPR000172">
    <property type="entry name" value="GMC_OxRdtase_N"/>
</dbReference>
<dbReference type="Proteomes" id="UP000287166">
    <property type="component" value="Unassembled WGS sequence"/>
</dbReference>